<dbReference type="InterPro" id="IPR001155">
    <property type="entry name" value="OxRdtase_FMN_N"/>
</dbReference>
<dbReference type="InterPro" id="IPR013785">
    <property type="entry name" value="Aldolase_TIM"/>
</dbReference>
<dbReference type="Gene3D" id="3.20.20.70">
    <property type="entry name" value="Aldolase class I"/>
    <property type="match status" value="1"/>
</dbReference>
<dbReference type="CDD" id="cd02933">
    <property type="entry name" value="OYE_like_FMN"/>
    <property type="match status" value="1"/>
</dbReference>
<dbReference type="GO" id="GO:0005829">
    <property type="term" value="C:cytosol"/>
    <property type="evidence" value="ECO:0007669"/>
    <property type="project" value="UniProtKB-ARBA"/>
</dbReference>
<evidence type="ECO:0000313" key="6">
    <source>
        <dbReference type="Proteomes" id="UP000235786"/>
    </source>
</evidence>
<accession>A0A2J6QVH3</accession>
<dbReference type="GO" id="GO:0010181">
    <property type="term" value="F:FMN binding"/>
    <property type="evidence" value="ECO:0007669"/>
    <property type="project" value="InterPro"/>
</dbReference>
<reference evidence="5 6" key="1">
    <citation type="submission" date="2016-04" db="EMBL/GenBank/DDBJ databases">
        <title>A degradative enzymes factory behind the ericoid mycorrhizal symbiosis.</title>
        <authorList>
            <consortium name="DOE Joint Genome Institute"/>
            <person name="Martino E."/>
            <person name="Morin E."/>
            <person name="Grelet G."/>
            <person name="Kuo A."/>
            <person name="Kohler A."/>
            <person name="Daghino S."/>
            <person name="Barry K."/>
            <person name="Choi C."/>
            <person name="Cichocki N."/>
            <person name="Clum A."/>
            <person name="Copeland A."/>
            <person name="Hainaut M."/>
            <person name="Haridas S."/>
            <person name="Labutti K."/>
            <person name="Lindquist E."/>
            <person name="Lipzen A."/>
            <person name="Khouja H.-R."/>
            <person name="Murat C."/>
            <person name="Ohm R."/>
            <person name="Olson A."/>
            <person name="Spatafora J."/>
            <person name="Veneault-Fourrey C."/>
            <person name="Henrissat B."/>
            <person name="Grigoriev I."/>
            <person name="Martin F."/>
            <person name="Perotto S."/>
        </authorList>
    </citation>
    <scope>NUCLEOTIDE SEQUENCE [LARGE SCALE GENOMIC DNA]</scope>
    <source>
        <strain evidence="5 6">F</strain>
    </source>
</reference>
<feature type="domain" description="NADH:flavin oxidoreductase/NADH oxidase N-terminal" evidence="4">
    <location>
        <begin position="16"/>
        <end position="381"/>
    </location>
</feature>
<evidence type="ECO:0000259" key="4">
    <source>
        <dbReference type="Pfam" id="PF00724"/>
    </source>
</evidence>
<dbReference type="SUPFAM" id="SSF51395">
    <property type="entry name" value="FMN-linked oxidoreductases"/>
    <property type="match status" value="1"/>
</dbReference>
<dbReference type="OrthoDB" id="276546at2759"/>
<comment type="similarity">
    <text evidence="2">Belongs to the NADH:flavin oxidoreductase/NADH oxidase family.</text>
</comment>
<evidence type="ECO:0000313" key="5">
    <source>
        <dbReference type="EMBL" id="PMD30261.1"/>
    </source>
</evidence>
<keyword evidence="6" id="KW-1185">Reference proteome</keyword>
<evidence type="ECO:0000256" key="2">
    <source>
        <dbReference type="ARBA" id="ARBA00005979"/>
    </source>
</evidence>
<organism evidence="5 6">
    <name type="scientific">Hyaloscypha variabilis (strain UAMH 11265 / GT02V1 / F)</name>
    <name type="common">Meliniomyces variabilis</name>
    <dbReference type="NCBI Taxonomy" id="1149755"/>
    <lineage>
        <taxon>Eukaryota</taxon>
        <taxon>Fungi</taxon>
        <taxon>Dikarya</taxon>
        <taxon>Ascomycota</taxon>
        <taxon>Pezizomycotina</taxon>
        <taxon>Leotiomycetes</taxon>
        <taxon>Helotiales</taxon>
        <taxon>Hyaloscyphaceae</taxon>
        <taxon>Hyaloscypha</taxon>
        <taxon>Hyaloscypha variabilis</taxon>
    </lineage>
</organism>
<comment type="cofactor">
    <cofactor evidence="1">
        <name>FMN</name>
        <dbReference type="ChEBI" id="CHEBI:58210"/>
    </cofactor>
</comment>
<dbReference type="PANTHER" id="PTHR22893:SF129">
    <property type="entry name" value="FLAVIN OXIDOREDUCTASE HXNT"/>
    <property type="match status" value="1"/>
</dbReference>
<dbReference type="Proteomes" id="UP000235786">
    <property type="component" value="Unassembled WGS sequence"/>
</dbReference>
<dbReference type="PANTHER" id="PTHR22893">
    <property type="entry name" value="NADH OXIDOREDUCTASE-RELATED"/>
    <property type="match status" value="1"/>
</dbReference>
<keyword evidence="3" id="KW-0560">Oxidoreductase</keyword>
<evidence type="ECO:0000256" key="3">
    <source>
        <dbReference type="ARBA" id="ARBA00023002"/>
    </source>
</evidence>
<dbReference type="AlphaFoldDB" id="A0A2J6QVH3"/>
<dbReference type="EMBL" id="KZ613968">
    <property type="protein sequence ID" value="PMD30261.1"/>
    <property type="molecule type" value="Genomic_DNA"/>
</dbReference>
<dbReference type="FunFam" id="3.20.20.70:FF:000059">
    <property type="entry name" value="N-ethylmaleimide reductase, FMN-linked"/>
    <property type="match status" value="1"/>
</dbReference>
<protein>
    <submittedName>
        <fullName evidence="5">FMN-linked oxidoreductase</fullName>
    </submittedName>
</protein>
<evidence type="ECO:0000256" key="1">
    <source>
        <dbReference type="ARBA" id="ARBA00001917"/>
    </source>
</evidence>
<dbReference type="GO" id="GO:0016628">
    <property type="term" value="F:oxidoreductase activity, acting on the CH-CH group of donors, NAD or NADP as acceptor"/>
    <property type="evidence" value="ECO:0007669"/>
    <property type="project" value="UniProtKB-ARBA"/>
</dbReference>
<sequence>MGSQSPPFPPLGDTILFNPLSLGAITLSHRIVQSPCTRMRGVLESPGVWNCGDLTVEYYSQRTTKGGLQITEATNISRLCGGYPGIPGVFTTGQLEGWKRVTDAVHAKGGYIFCQIWHVGRGTVPALIEGQQTWSSSDIPIKGKAVNGDEYSEFPPRPMTVDEIAGVVKEFAEAAKACVEKAGFDGVEIHGANGYLLEQFLHDNINNRTDAYGGSIENRCRFPLQVIRAVTAAVGPERVGIRLSPYNYYQDTRDSNPNKHWAYLCAQIAELPKENRVAYVHMIEPRFDEELDEAGKMAALAAYSKTPVSGFEADAKSVNSLVPFRKILKKGGVKFLAAGGFGRENAEAKVTSGDSDAVVMGRWFISNPDLVTRLEEGLPLNKYDRSTFYGADPPSKGYTDYPFFREGTSA</sequence>
<name>A0A2J6QVH3_HYAVF</name>
<dbReference type="Pfam" id="PF00724">
    <property type="entry name" value="Oxidored_FMN"/>
    <property type="match status" value="1"/>
</dbReference>
<proteinExistence type="inferred from homology"/>
<dbReference type="InterPro" id="IPR045247">
    <property type="entry name" value="Oye-like"/>
</dbReference>
<dbReference type="GO" id="GO:0003959">
    <property type="term" value="F:NADPH dehydrogenase activity"/>
    <property type="evidence" value="ECO:0007669"/>
    <property type="project" value="TreeGrafter"/>
</dbReference>
<gene>
    <name evidence="5" type="ORF">L207DRAFT_520380</name>
</gene>